<protein>
    <submittedName>
        <fullName evidence="2">Uncharacterized protein</fullName>
    </submittedName>
</protein>
<dbReference type="EMBL" id="CP062796">
    <property type="protein sequence ID" value="QUL98093.1"/>
    <property type="molecule type" value="Genomic_DNA"/>
</dbReference>
<gene>
    <name evidence="2" type="ORF">IMF26_08545</name>
</gene>
<evidence type="ECO:0000313" key="2">
    <source>
        <dbReference type="EMBL" id="QUL98093.1"/>
    </source>
</evidence>
<dbReference type="KEGG" id="fcz:IMF26_08545"/>
<keyword evidence="1" id="KW-1133">Transmembrane helix</keyword>
<dbReference type="AlphaFoldDB" id="A0AAT9LBF2"/>
<evidence type="ECO:0000256" key="1">
    <source>
        <dbReference type="SAM" id="Phobius"/>
    </source>
</evidence>
<keyword evidence="1" id="KW-0812">Transmembrane</keyword>
<keyword evidence="1" id="KW-0472">Membrane</keyword>
<name>A0AAT9LBF2_9FIRM</name>
<reference evidence="2" key="2">
    <citation type="journal article" date="2023" name="Biology">
        <title>Prokaryotic Life Associated with Coal-Fire Gas Vents Revealed by Metagenomics.</title>
        <authorList>
            <person name="Kadnikov V.V."/>
            <person name="Mardanov A.V."/>
            <person name="Beletsky A.V."/>
            <person name="Karnachuk O.V."/>
            <person name="Ravin N.V."/>
        </authorList>
    </citation>
    <scope>NUCLEOTIDE SEQUENCE</scope>
    <source>
        <strain evidence="2">Bu02</strain>
    </source>
</reference>
<proteinExistence type="predicted"/>
<sequence length="88" mass="9960">MKILGHEVNPYQLFLILILLLAAAGHFNREKPDEEKLKGEEATRESPIGLLTLFRGKEPKPATLQGPRLTIFGTFPKRRKSFSLKTKS</sequence>
<accession>A0AAT9LBF2</accession>
<organism evidence="2">
    <name type="scientific">Candidatus Fermentithermobacillus carboniphilus</name>
    <dbReference type="NCBI Taxonomy" id="3085328"/>
    <lineage>
        <taxon>Bacteria</taxon>
        <taxon>Bacillati</taxon>
        <taxon>Bacillota</taxon>
        <taxon>Candidatus Fermentithermobacillia</taxon>
        <taxon>Candidatus Fermentithermobacillales</taxon>
        <taxon>Candidatus Fermentithermobacillaceae</taxon>
        <taxon>Candidatus Fermentithermobacillus</taxon>
    </lineage>
</organism>
<reference evidence="2" key="1">
    <citation type="submission" date="2020-10" db="EMBL/GenBank/DDBJ databases">
        <authorList>
            <person name="Kadnikov V."/>
            <person name="Beletsky A.V."/>
            <person name="Mardanov A.V."/>
            <person name="Karnachuk O.V."/>
            <person name="Ravin N.V."/>
        </authorList>
    </citation>
    <scope>NUCLEOTIDE SEQUENCE</scope>
    <source>
        <strain evidence="2">Bu02</strain>
    </source>
</reference>
<feature type="transmembrane region" description="Helical" evidence="1">
    <location>
        <begin position="12"/>
        <end position="28"/>
    </location>
</feature>